<comment type="caution">
    <text evidence="4">The sequence shown here is derived from an EMBL/GenBank/DDBJ whole genome shotgun (WGS) entry which is preliminary data.</text>
</comment>
<evidence type="ECO:0000313" key="4">
    <source>
        <dbReference type="EMBL" id="KAK5957402.1"/>
    </source>
</evidence>
<dbReference type="GO" id="GO:0016616">
    <property type="term" value="F:oxidoreductase activity, acting on the CH-OH group of donors, NAD or NADP as acceptor"/>
    <property type="evidence" value="ECO:0007669"/>
    <property type="project" value="TreeGrafter"/>
</dbReference>
<dbReference type="InterPro" id="IPR020904">
    <property type="entry name" value="Sc_DH/Rdtase_CS"/>
</dbReference>
<dbReference type="InterPro" id="IPR036291">
    <property type="entry name" value="NAD(P)-bd_dom_sf"/>
</dbReference>
<dbReference type="PANTHER" id="PTHR44229">
    <property type="entry name" value="15-HYDROXYPROSTAGLANDIN DEHYDROGENASE [NAD(+)]"/>
    <property type="match status" value="1"/>
</dbReference>
<proteinExistence type="inferred from homology"/>
<dbReference type="Gene3D" id="3.40.50.720">
    <property type="entry name" value="NAD(P)-binding Rossmann-like Domain"/>
    <property type="match status" value="1"/>
</dbReference>
<evidence type="ECO:0000256" key="3">
    <source>
        <dbReference type="ARBA" id="ARBA00023002"/>
    </source>
</evidence>
<keyword evidence="2" id="KW-0521">NADP</keyword>
<organism evidence="4 5">
    <name type="scientific">Knufia fluminis</name>
    <dbReference type="NCBI Taxonomy" id="191047"/>
    <lineage>
        <taxon>Eukaryota</taxon>
        <taxon>Fungi</taxon>
        <taxon>Dikarya</taxon>
        <taxon>Ascomycota</taxon>
        <taxon>Pezizomycotina</taxon>
        <taxon>Eurotiomycetes</taxon>
        <taxon>Chaetothyriomycetidae</taxon>
        <taxon>Chaetothyriales</taxon>
        <taxon>Trichomeriaceae</taxon>
        <taxon>Knufia</taxon>
    </lineage>
</organism>
<dbReference type="PRINTS" id="PR00081">
    <property type="entry name" value="GDHRDH"/>
</dbReference>
<keyword evidence="5" id="KW-1185">Reference proteome</keyword>
<dbReference type="Proteomes" id="UP001316803">
    <property type="component" value="Unassembled WGS sequence"/>
</dbReference>
<gene>
    <name evidence="4" type="ORF">OHC33_001776</name>
</gene>
<dbReference type="SUPFAM" id="SSF51735">
    <property type="entry name" value="NAD(P)-binding Rossmann-fold domains"/>
    <property type="match status" value="1"/>
</dbReference>
<evidence type="ECO:0000256" key="2">
    <source>
        <dbReference type="ARBA" id="ARBA00022857"/>
    </source>
</evidence>
<protein>
    <submittedName>
        <fullName evidence="4">Uncharacterized protein</fullName>
    </submittedName>
</protein>
<dbReference type="Pfam" id="PF00106">
    <property type="entry name" value="adh_short"/>
    <property type="match status" value="1"/>
</dbReference>
<evidence type="ECO:0000256" key="1">
    <source>
        <dbReference type="ARBA" id="ARBA00006484"/>
    </source>
</evidence>
<evidence type="ECO:0000313" key="5">
    <source>
        <dbReference type="Proteomes" id="UP001316803"/>
    </source>
</evidence>
<sequence length="279" mass="30297">MPEYAYVTGGASGLGAATARMLAKKGMKVFIADRDEENGQKIAQEIGGQFGKVDLADWKSQVKAFTQAVSAFGRLDYVYGIGGVGERRWLPKNSTSTTAVEFEMPDLSVLDIDLTGVLYTSSLAIQQARRQDVGQNGFRCKIGVIASVCGFYCCPTLPIYTAAKHGVVGFVRSYGKYLPSEKITLNAVTPNVIRTNISQPAFYDKLEEEGLLTPIEGVVDAFESLLGDNADSGECLEIGPNYAKGQGIVKPKFVDFVDDESKRTFEKLEPRARPLQVPA</sequence>
<keyword evidence="3" id="KW-0560">Oxidoreductase</keyword>
<dbReference type="AlphaFoldDB" id="A0AAN8ERZ5"/>
<comment type="similarity">
    <text evidence="1">Belongs to the short-chain dehydrogenases/reductases (SDR) family.</text>
</comment>
<dbReference type="InterPro" id="IPR002347">
    <property type="entry name" value="SDR_fam"/>
</dbReference>
<dbReference type="PANTHER" id="PTHR44229:SF4">
    <property type="entry name" value="15-HYDROXYPROSTAGLANDIN DEHYDROGENASE [NAD(+)]"/>
    <property type="match status" value="1"/>
</dbReference>
<reference evidence="4 5" key="1">
    <citation type="submission" date="2022-12" db="EMBL/GenBank/DDBJ databases">
        <title>Genomic features and morphological characterization of a novel Knufia sp. strain isolated from spacecraft assembly facility.</title>
        <authorList>
            <person name="Teixeira M."/>
            <person name="Chander A.M."/>
            <person name="Stajich J.E."/>
            <person name="Venkateswaran K."/>
        </authorList>
    </citation>
    <scope>NUCLEOTIDE SEQUENCE [LARGE SCALE GENOMIC DNA]</scope>
    <source>
        <strain evidence="4 5">FJI-L2-BK-P2</strain>
    </source>
</reference>
<dbReference type="GO" id="GO:0005737">
    <property type="term" value="C:cytoplasm"/>
    <property type="evidence" value="ECO:0007669"/>
    <property type="project" value="TreeGrafter"/>
</dbReference>
<dbReference type="PROSITE" id="PS00061">
    <property type="entry name" value="ADH_SHORT"/>
    <property type="match status" value="1"/>
</dbReference>
<accession>A0AAN8ERZ5</accession>
<name>A0AAN8ERZ5_9EURO</name>
<dbReference type="EMBL" id="JAKLMC020000003">
    <property type="protein sequence ID" value="KAK5957402.1"/>
    <property type="molecule type" value="Genomic_DNA"/>
</dbReference>